<evidence type="ECO:0000256" key="4">
    <source>
        <dbReference type="ARBA" id="ARBA00023163"/>
    </source>
</evidence>
<name>A0AAD5NNU8_ACENE</name>
<evidence type="ECO:0000313" key="9">
    <source>
        <dbReference type="Proteomes" id="UP001064489"/>
    </source>
</evidence>
<dbReference type="SUPFAM" id="SSF101941">
    <property type="entry name" value="NAC domain"/>
    <property type="match status" value="1"/>
</dbReference>
<dbReference type="GO" id="GO:0003677">
    <property type="term" value="F:DNA binding"/>
    <property type="evidence" value="ECO:0007669"/>
    <property type="project" value="UniProtKB-KW"/>
</dbReference>
<evidence type="ECO:0000256" key="1">
    <source>
        <dbReference type="ARBA" id="ARBA00004123"/>
    </source>
</evidence>
<keyword evidence="4" id="KW-0804">Transcription</keyword>
<dbReference type="GO" id="GO:0006355">
    <property type="term" value="P:regulation of DNA-templated transcription"/>
    <property type="evidence" value="ECO:0007669"/>
    <property type="project" value="InterPro"/>
</dbReference>
<dbReference type="EMBL" id="JAJSOW010000103">
    <property type="protein sequence ID" value="KAI9174574.1"/>
    <property type="molecule type" value="Genomic_DNA"/>
</dbReference>
<dbReference type="PANTHER" id="PTHR31989">
    <property type="entry name" value="NAC DOMAIN-CONTAINING PROTEIN 82-RELATED"/>
    <property type="match status" value="1"/>
</dbReference>
<sequence>MVAGSRLPVEMKFHPSDRELVGFYLFNKTNSKIECFNDLEKIFVKECDLYGCEEPWQIWESYGGHQLEDGEALHLFTWLKKFSVRGSRVSKWVGSGTWAGEDGGDQIVVGDVVGIKKRSRYENQHSPQHDGAWIMHKFNLNGSDIVLYRLKKNLSGGRRGPKKKRKRNSKQMDSCDCKPSK</sequence>
<keyword evidence="2" id="KW-0805">Transcription regulation</keyword>
<comment type="subcellular location">
    <subcellularLocation>
        <location evidence="1">Nucleus</location>
    </subcellularLocation>
</comment>
<proteinExistence type="predicted"/>
<dbReference type="InterPro" id="IPR036093">
    <property type="entry name" value="NAC_dom_sf"/>
</dbReference>
<comment type="caution">
    <text evidence="8">The sequence shown here is derived from an EMBL/GenBank/DDBJ whole genome shotgun (WGS) entry which is preliminary data.</text>
</comment>
<feature type="domain" description="NAC" evidence="7">
    <location>
        <begin position="7"/>
        <end position="181"/>
    </location>
</feature>
<feature type="compositionally biased region" description="Basic residues" evidence="6">
    <location>
        <begin position="159"/>
        <end position="169"/>
    </location>
</feature>
<dbReference type="AlphaFoldDB" id="A0AAD5NNU8"/>
<feature type="region of interest" description="Disordered" evidence="6">
    <location>
        <begin position="155"/>
        <end position="181"/>
    </location>
</feature>
<dbReference type="GO" id="GO:0005634">
    <property type="term" value="C:nucleus"/>
    <property type="evidence" value="ECO:0007669"/>
    <property type="project" value="UniProtKB-SubCell"/>
</dbReference>
<keyword evidence="9" id="KW-1185">Reference proteome</keyword>
<dbReference type="InterPro" id="IPR003441">
    <property type="entry name" value="NAC-dom"/>
</dbReference>
<reference evidence="8" key="1">
    <citation type="journal article" date="2022" name="Plant J.">
        <title>Strategies of tolerance reflected in two North American maple genomes.</title>
        <authorList>
            <person name="McEvoy S.L."/>
            <person name="Sezen U.U."/>
            <person name="Trouern-Trend A."/>
            <person name="McMahon S.M."/>
            <person name="Schaberg P.G."/>
            <person name="Yang J."/>
            <person name="Wegrzyn J.L."/>
            <person name="Swenson N.G."/>
        </authorList>
    </citation>
    <scope>NUCLEOTIDE SEQUENCE</scope>
    <source>
        <strain evidence="8">91603</strain>
    </source>
</reference>
<reference evidence="8" key="2">
    <citation type="submission" date="2023-02" db="EMBL/GenBank/DDBJ databases">
        <authorList>
            <person name="Swenson N.G."/>
            <person name="Wegrzyn J.L."/>
            <person name="Mcevoy S.L."/>
        </authorList>
    </citation>
    <scope>NUCLEOTIDE SEQUENCE</scope>
    <source>
        <strain evidence="8">91603</strain>
        <tissue evidence="8">Leaf</tissue>
    </source>
</reference>
<keyword evidence="3" id="KW-0238">DNA-binding</keyword>
<dbReference type="PROSITE" id="PS51005">
    <property type="entry name" value="NAC"/>
    <property type="match status" value="1"/>
</dbReference>
<keyword evidence="5" id="KW-0539">Nucleus</keyword>
<dbReference type="Gene3D" id="2.170.150.80">
    <property type="entry name" value="NAC domain"/>
    <property type="match status" value="1"/>
</dbReference>
<protein>
    <recommendedName>
        <fullName evidence="7">NAC domain-containing protein</fullName>
    </recommendedName>
</protein>
<gene>
    <name evidence="8" type="ORF">LWI28_019485</name>
</gene>
<evidence type="ECO:0000256" key="3">
    <source>
        <dbReference type="ARBA" id="ARBA00023125"/>
    </source>
</evidence>
<organism evidence="8 9">
    <name type="scientific">Acer negundo</name>
    <name type="common">Box elder</name>
    <dbReference type="NCBI Taxonomy" id="4023"/>
    <lineage>
        <taxon>Eukaryota</taxon>
        <taxon>Viridiplantae</taxon>
        <taxon>Streptophyta</taxon>
        <taxon>Embryophyta</taxon>
        <taxon>Tracheophyta</taxon>
        <taxon>Spermatophyta</taxon>
        <taxon>Magnoliopsida</taxon>
        <taxon>eudicotyledons</taxon>
        <taxon>Gunneridae</taxon>
        <taxon>Pentapetalae</taxon>
        <taxon>rosids</taxon>
        <taxon>malvids</taxon>
        <taxon>Sapindales</taxon>
        <taxon>Sapindaceae</taxon>
        <taxon>Hippocastanoideae</taxon>
        <taxon>Acereae</taxon>
        <taxon>Acer</taxon>
    </lineage>
</organism>
<evidence type="ECO:0000313" key="8">
    <source>
        <dbReference type="EMBL" id="KAI9174574.1"/>
    </source>
</evidence>
<evidence type="ECO:0000256" key="6">
    <source>
        <dbReference type="SAM" id="MobiDB-lite"/>
    </source>
</evidence>
<evidence type="ECO:0000256" key="5">
    <source>
        <dbReference type="ARBA" id="ARBA00023242"/>
    </source>
</evidence>
<evidence type="ECO:0000256" key="2">
    <source>
        <dbReference type="ARBA" id="ARBA00023015"/>
    </source>
</evidence>
<dbReference type="Pfam" id="PF02365">
    <property type="entry name" value="NAM"/>
    <property type="match status" value="1"/>
</dbReference>
<accession>A0AAD5NNU8</accession>
<evidence type="ECO:0000259" key="7">
    <source>
        <dbReference type="PROSITE" id="PS51005"/>
    </source>
</evidence>
<dbReference type="Proteomes" id="UP001064489">
    <property type="component" value="Chromosome 8"/>
</dbReference>